<feature type="signal peptide" evidence="5">
    <location>
        <begin position="1"/>
        <end position="28"/>
    </location>
</feature>
<dbReference type="SUPFAM" id="SSF55486">
    <property type="entry name" value="Metalloproteases ('zincins'), catalytic domain"/>
    <property type="match status" value="1"/>
</dbReference>
<dbReference type="InterPro" id="IPR001818">
    <property type="entry name" value="Pept_M10_metallopeptidase"/>
</dbReference>
<keyword evidence="5" id="KW-0732">Signal</keyword>
<evidence type="ECO:0000256" key="4">
    <source>
        <dbReference type="ARBA" id="ARBA00022833"/>
    </source>
</evidence>
<gene>
    <name evidence="7" type="ORF">J2Z20_000879</name>
</gene>
<dbReference type="Proteomes" id="UP001519273">
    <property type="component" value="Unassembled WGS sequence"/>
</dbReference>
<comment type="caution">
    <text evidence="7">The sequence shown here is derived from an EMBL/GenBank/DDBJ whole genome shotgun (WGS) entry which is preliminary data.</text>
</comment>
<feature type="domain" description="Peptidase M10 metallopeptidase" evidence="6">
    <location>
        <begin position="60"/>
        <end position="179"/>
    </location>
</feature>
<keyword evidence="3" id="KW-0378">Hydrolase</keyword>
<protein>
    <recommendedName>
        <fullName evidence="6">Peptidase M10 metallopeptidase domain-containing protein</fullName>
    </recommendedName>
</protein>
<keyword evidence="8" id="KW-1185">Reference proteome</keyword>
<evidence type="ECO:0000313" key="8">
    <source>
        <dbReference type="Proteomes" id="UP001519273"/>
    </source>
</evidence>
<dbReference type="Gene3D" id="3.40.390.10">
    <property type="entry name" value="Collagenase (Catalytic Domain)"/>
    <property type="match status" value="1"/>
</dbReference>
<sequence length="179" mass="19181">MFKKISTLLLSSSLLFLSALFVPTSASAYNLLGGKYGVTTIGFNYQGTSATYNLATATGISAWKNANVDVSFESHSAGETNTILFYNDSYGANIGWNAQCANKPVHTSGTYTKSIIDFNTSTMDSMSNAQRQGVSAHEIGHALGLDHVSDKYQIMCTWGDGRVATSPGSDDIKGVNYLY</sequence>
<proteinExistence type="predicted"/>
<dbReference type="InterPro" id="IPR021190">
    <property type="entry name" value="Pept_M10A"/>
</dbReference>
<evidence type="ECO:0000256" key="3">
    <source>
        <dbReference type="ARBA" id="ARBA00022801"/>
    </source>
</evidence>
<keyword evidence="2" id="KW-0479">Metal-binding</keyword>
<reference evidence="7 8" key="1">
    <citation type="submission" date="2021-03" db="EMBL/GenBank/DDBJ databases">
        <title>Genomic Encyclopedia of Type Strains, Phase IV (KMG-IV): sequencing the most valuable type-strain genomes for metagenomic binning, comparative biology and taxonomic classification.</title>
        <authorList>
            <person name="Goeker M."/>
        </authorList>
    </citation>
    <scope>NUCLEOTIDE SEQUENCE [LARGE SCALE GENOMIC DNA]</scope>
    <source>
        <strain evidence="7 8">DSM 23491</strain>
    </source>
</reference>
<dbReference type="Pfam" id="PF00413">
    <property type="entry name" value="Peptidase_M10"/>
    <property type="match status" value="1"/>
</dbReference>
<keyword evidence="1" id="KW-0645">Protease</keyword>
<dbReference type="RefSeq" id="WP_209845764.1">
    <property type="nucleotide sequence ID" value="NZ_CBCRVE010000001.1"/>
</dbReference>
<name>A0ABS4H0F5_9BACL</name>
<dbReference type="PRINTS" id="PR00138">
    <property type="entry name" value="MATRIXIN"/>
</dbReference>
<evidence type="ECO:0000313" key="7">
    <source>
        <dbReference type="EMBL" id="MBP1936018.1"/>
    </source>
</evidence>
<evidence type="ECO:0000259" key="6">
    <source>
        <dbReference type="Pfam" id="PF00413"/>
    </source>
</evidence>
<evidence type="ECO:0000256" key="2">
    <source>
        <dbReference type="ARBA" id="ARBA00022723"/>
    </source>
</evidence>
<accession>A0ABS4H0F5</accession>
<organism evidence="7 8">
    <name type="scientific">Paenibacillus sediminis</name>
    <dbReference type="NCBI Taxonomy" id="664909"/>
    <lineage>
        <taxon>Bacteria</taxon>
        <taxon>Bacillati</taxon>
        <taxon>Bacillota</taxon>
        <taxon>Bacilli</taxon>
        <taxon>Bacillales</taxon>
        <taxon>Paenibacillaceae</taxon>
        <taxon>Paenibacillus</taxon>
    </lineage>
</organism>
<evidence type="ECO:0000256" key="5">
    <source>
        <dbReference type="SAM" id="SignalP"/>
    </source>
</evidence>
<dbReference type="EMBL" id="JAGGKP010000001">
    <property type="protein sequence ID" value="MBP1936018.1"/>
    <property type="molecule type" value="Genomic_DNA"/>
</dbReference>
<keyword evidence="4" id="KW-0862">Zinc</keyword>
<feature type="chain" id="PRO_5046267526" description="Peptidase M10 metallopeptidase domain-containing protein" evidence="5">
    <location>
        <begin position="29"/>
        <end position="179"/>
    </location>
</feature>
<dbReference type="InterPro" id="IPR024079">
    <property type="entry name" value="MetalloPept_cat_dom_sf"/>
</dbReference>
<evidence type="ECO:0000256" key="1">
    <source>
        <dbReference type="ARBA" id="ARBA00022670"/>
    </source>
</evidence>